<evidence type="ECO:0000256" key="4">
    <source>
        <dbReference type="PIRSR" id="PIRSR601019-1"/>
    </source>
</evidence>
<dbReference type="PRINTS" id="PR00318">
    <property type="entry name" value="GPROTEINA"/>
</dbReference>
<dbReference type="FunFam" id="3.40.50.300:FF:000720">
    <property type="entry name" value="Guanine nucleotide-binding protein G(k) subunit alpha"/>
    <property type="match status" value="1"/>
</dbReference>
<sequence>MSEFSWPPSPPTDESDLDRALRLQEEKEAKKISDEIDRAIEKERQELKKRRSAMRILLLGQAESGKSTMLKNFQLHFAPKAFHTEVELWRPVIQLNLVRSINVILNILSSVHDVPADPAARRLSTRPISPESHRLLRMRLAPIRQVELILTKALAAEPAEQSPPDVREGVQGDGPVGPLDVCVRPGSEWKTCVREAQLLTSRGTRRGELDNAAGILDACREDIVALWADPGIQATLRAQGLHLQNQPGFFLDQAARVAALDYTPTEEDILKARIRTTGVEEYRVEMETATEKGESWTFYDVGGHRGQRAAWAPYFDDVNAMVFLCPIAGFDQVLSEDKSVNRLRDSMKLWKTICKSKALAGAKFILLLNKCDILKAKLDSGIKFSDYVTVYEGGNTFEDVTSYLKRSFQVIHKEYSPRKRELHVHLTCAIVCPSRLPFVVHPMLTRCL</sequence>
<keyword evidence="8" id="KW-1185">Reference proteome</keyword>
<dbReference type="GO" id="GO:0031683">
    <property type="term" value="F:G-protein beta/gamma-subunit complex binding"/>
    <property type="evidence" value="ECO:0007669"/>
    <property type="project" value="InterPro"/>
</dbReference>
<evidence type="ECO:0000313" key="8">
    <source>
        <dbReference type="Proteomes" id="UP000250043"/>
    </source>
</evidence>
<name>A0A8E2DMQ4_9APHY</name>
<dbReference type="SMART" id="SM00275">
    <property type="entry name" value="G_alpha"/>
    <property type="match status" value="1"/>
</dbReference>
<dbReference type="InterPro" id="IPR001019">
    <property type="entry name" value="Gprotein_alpha_su"/>
</dbReference>
<dbReference type="InterPro" id="IPR011025">
    <property type="entry name" value="GproteinA_insert"/>
</dbReference>
<evidence type="ECO:0000256" key="6">
    <source>
        <dbReference type="SAM" id="MobiDB-lite"/>
    </source>
</evidence>
<evidence type="ECO:0000256" key="5">
    <source>
        <dbReference type="PIRSR" id="PIRSR601019-2"/>
    </source>
</evidence>
<evidence type="ECO:0000256" key="1">
    <source>
        <dbReference type="ARBA" id="ARBA00022741"/>
    </source>
</evidence>
<feature type="compositionally biased region" description="Basic and acidic residues" evidence="6">
    <location>
        <begin position="17"/>
        <end position="33"/>
    </location>
</feature>
<dbReference type="Pfam" id="PF00503">
    <property type="entry name" value="G-alpha"/>
    <property type="match status" value="1"/>
</dbReference>
<dbReference type="GO" id="GO:0005525">
    <property type="term" value="F:GTP binding"/>
    <property type="evidence" value="ECO:0007669"/>
    <property type="project" value="UniProtKB-KW"/>
</dbReference>
<dbReference type="GO" id="GO:0046872">
    <property type="term" value="F:metal ion binding"/>
    <property type="evidence" value="ECO:0007669"/>
    <property type="project" value="UniProtKB-KW"/>
</dbReference>
<feature type="binding site" evidence="4">
    <location>
        <position position="429"/>
    </location>
    <ligand>
        <name>GTP</name>
        <dbReference type="ChEBI" id="CHEBI:37565"/>
    </ligand>
</feature>
<dbReference type="Proteomes" id="UP000250043">
    <property type="component" value="Unassembled WGS sequence"/>
</dbReference>
<keyword evidence="5" id="KW-0460">Magnesium</keyword>
<dbReference type="PROSITE" id="PS51882">
    <property type="entry name" value="G_ALPHA"/>
    <property type="match status" value="1"/>
</dbReference>
<dbReference type="GO" id="GO:0003924">
    <property type="term" value="F:GTPase activity"/>
    <property type="evidence" value="ECO:0007669"/>
    <property type="project" value="InterPro"/>
</dbReference>
<dbReference type="Gene3D" id="3.40.50.300">
    <property type="entry name" value="P-loop containing nucleotide triphosphate hydrolases"/>
    <property type="match status" value="2"/>
</dbReference>
<dbReference type="EMBL" id="KV722368">
    <property type="protein sequence ID" value="OCH92456.1"/>
    <property type="molecule type" value="Genomic_DNA"/>
</dbReference>
<keyword evidence="1 4" id="KW-0547">Nucleotide-binding</keyword>
<dbReference type="InterPro" id="IPR027417">
    <property type="entry name" value="P-loop_NTPase"/>
</dbReference>
<dbReference type="GO" id="GO:0007188">
    <property type="term" value="P:adenylate cyclase-modulating G protein-coupled receptor signaling pathway"/>
    <property type="evidence" value="ECO:0007669"/>
    <property type="project" value="TreeGrafter"/>
</dbReference>
<dbReference type="PANTHER" id="PTHR10218">
    <property type="entry name" value="GTP-BINDING PROTEIN ALPHA SUBUNIT"/>
    <property type="match status" value="1"/>
</dbReference>
<dbReference type="GO" id="GO:0005737">
    <property type="term" value="C:cytoplasm"/>
    <property type="evidence" value="ECO:0007669"/>
    <property type="project" value="TreeGrafter"/>
</dbReference>
<keyword evidence="5" id="KW-0479">Metal-binding</keyword>
<dbReference type="AlphaFoldDB" id="A0A8E2DMQ4"/>
<feature type="binding site" evidence="4">
    <location>
        <begin position="369"/>
        <end position="372"/>
    </location>
    <ligand>
        <name>GTP</name>
        <dbReference type="ChEBI" id="CHEBI:37565"/>
    </ligand>
</feature>
<dbReference type="GO" id="GO:0005834">
    <property type="term" value="C:heterotrimeric G-protein complex"/>
    <property type="evidence" value="ECO:0007669"/>
    <property type="project" value="TreeGrafter"/>
</dbReference>
<evidence type="ECO:0000256" key="3">
    <source>
        <dbReference type="ARBA" id="ARBA00023224"/>
    </source>
</evidence>
<protein>
    <submittedName>
        <fullName evidence="7">G-protein alpha subunit</fullName>
    </submittedName>
</protein>
<keyword evidence="3" id="KW-0807">Transducer</keyword>
<proteinExistence type="predicted"/>
<dbReference type="SUPFAM" id="SSF52540">
    <property type="entry name" value="P-loop containing nucleoside triphosphate hydrolases"/>
    <property type="match status" value="1"/>
</dbReference>
<evidence type="ECO:0000313" key="7">
    <source>
        <dbReference type="EMBL" id="OCH92456.1"/>
    </source>
</evidence>
<feature type="region of interest" description="Disordered" evidence="6">
    <location>
        <begin position="1"/>
        <end position="33"/>
    </location>
</feature>
<feature type="binding site" evidence="5">
    <location>
        <position position="276"/>
    </location>
    <ligand>
        <name>Mg(2+)</name>
        <dbReference type="ChEBI" id="CHEBI:18420"/>
    </ligand>
</feature>
<gene>
    <name evidence="7" type="ORF">OBBRIDRAFT_726707</name>
</gene>
<reference evidence="7 8" key="1">
    <citation type="submission" date="2016-07" db="EMBL/GenBank/DDBJ databases">
        <title>Draft genome of the white-rot fungus Obba rivulosa 3A-2.</title>
        <authorList>
            <consortium name="DOE Joint Genome Institute"/>
            <person name="Miettinen O."/>
            <person name="Riley R."/>
            <person name="Acob R."/>
            <person name="Barry K."/>
            <person name="Cullen D."/>
            <person name="De Vries R."/>
            <person name="Hainaut M."/>
            <person name="Hatakka A."/>
            <person name="Henrissat B."/>
            <person name="Hilden K."/>
            <person name="Kuo R."/>
            <person name="Labutti K."/>
            <person name="Lipzen A."/>
            <person name="Makela M.R."/>
            <person name="Sandor L."/>
            <person name="Spatafora J.W."/>
            <person name="Grigoriev I.V."/>
            <person name="Hibbett D.S."/>
        </authorList>
    </citation>
    <scope>NUCLEOTIDE SEQUENCE [LARGE SCALE GENOMIC DNA]</scope>
    <source>
        <strain evidence="7 8">3A-2</strain>
    </source>
</reference>
<dbReference type="PANTHER" id="PTHR10218:SF360">
    <property type="entry name" value="GUANINE NUCLEOTIDE-BINDING PROTEIN SUBUNIT ALPHA HOMOLOG"/>
    <property type="match status" value="1"/>
</dbReference>
<accession>A0A8E2DMQ4</accession>
<organism evidence="7 8">
    <name type="scientific">Obba rivulosa</name>
    <dbReference type="NCBI Taxonomy" id="1052685"/>
    <lineage>
        <taxon>Eukaryota</taxon>
        <taxon>Fungi</taxon>
        <taxon>Dikarya</taxon>
        <taxon>Basidiomycota</taxon>
        <taxon>Agaricomycotina</taxon>
        <taxon>Agaricomycetes</taxon>
        <taxon>Polyporales</taxon>
        <taxon>Gelatoporiaceae</taxon>
        <taxon>Obba</taxon>
    </lineage>
</organism>
<feature type="binding site" evidence="4">
    <location>
        <begin position="270"/>
        <end position="276"/>
    </location>
    <ligand>
        <name>GTP</name>
        <dbReference type="ChEBI" id="CHEBI:37565"/>
    </ligand>
</feature>
<dbReference type="GO" id="GO:0001664">
    <property type="term" value="F:G protein-coupled receptor binding"/>
    <property type="evidence" value="ECO:0007669"/>
    <property type="project" value="TreeGrafter"/>
</dbReference>
<keyword evidence="2 4" id="KW-0342">GTP-binding</keyword>
<evidence type="ECO:0000256" key="2">
    <source>
        <dbReference type="ARBA" id="ARBA00023134"/>
    </source>
</evidence>
<dbReference type="SUPFAM" id="SSF47895">
    <property type="entry name" value="Transducin (alpha subunit), insertion domain"/>
    <property type="match status" value="1"/>
</dbReference>
<dbReference type="OrthoDB" id="5817230at2759"/>